<dbReference type="InterPro" id="IPR025325">
    <property type="entry name" value="DUF4231"/>
</dbReference>
<keyword evidence="4" id="KW-1185">Reference proteome</keyword>
<evidence type="ECO:0000313" key="4">
    <source>
        <dbReference type="Proteomes" id="UP000267223"/>
    </source>
</evidence>
<keyword evidence="2" id="KW-0472">Membrane</keyword>
<feature type="transmembrane region" description="Helical" evidence="2">
    <location>
        <begin position="35"/>
        <end position="54"/>
    </location>
</feature>
<evidence type="ECO:0000256" key="1">
    <source>
        <dbReference type="SAM" id="MobiDB-lite"/>
    </source>
</evidence>
<accession>A0A3M9NQQ7</accession>
<organism evidence="3 4">
    <name type="scientific">Hanamia caeni</name>
    <dbReference type="NCBI Taxonomy" id="2294116"/>
    <lineage>
        <taxon>Bacteria</taxon>
        <taxon>Pseudomonadati</taxon>
        <taxon>Bacteroidota</taxon>
        <taxon>Chitinophagia</taxon>
        <taxon>Chitinophagales</taxon>
        <taxon>Chitinophagaceae</taxon>
        <taxon>Hanamia</taxon>
    </lineage>
</organism>
<dbReference type="AlphaFoldDB" id="A0A3M9NQQ7"/>
<evidence type="ECO:0000313" key="3">
    <source>
        <dbReference type="EMBL" id="RNI40151.1"/>
    </source>
</evidence>
<protein>
    <submittedName>
        <fullName evidence="3">DUF4231 domain-containing protein</fullName>
    </submittedName>
</protein>
<comment type="caution">
    <text evidence="3">The sequence shown here is derived from an EMBL/GenBank/DDBJ whole genome shotgun (WGS) entry which is preliminary data.</text>
</comment>
<dbReference type="EMBL" id="RJJR01000001">
    <property type="protein sequence ID" value="RNI40151.1"/>
    <property type="molecule type" value="Genomic_DNA"/>
</dbReference>
<dbReference type="Proteomes" id="UP000267223">
    <property type="component" value="Unassembled WGS sequence"/>
</dbReference>
<dbReference type="RefSeq" id="WP_123119042.1">
    <property type="nucleotide sequence ID" value="NZ_RJJR01000001.1"/>
</dbReference>
<evidence type="ECO:0000256" key="2">
    <source>
        <dbReference type="SAM" id="Phobius"/>
    </source>
</evidence>
<reference evidence="3 4" key="1">
    <citation type="submission" date="2018-11" db="EMBL/GenBank/DDBJ databases">
        <title>Draft genome sequence of Ferruginibacter sp. BO-59.</title>
        <authorList>
            <person name="Im W.T."/>
        </authorList>
    </citation>
    <scope>NUCLEOTIDE SEQUENCE [LARGE SCALE GENOMIC DNA]</scope>
    <source>
        <strain evidence="3 4">BO-59</strain>
    </source>
</reference>
<dbReference type="Pfam" id="PF14015">
    <property type="entry name" value="DUF4231"/>
    <property type="match status" value="1"/>
</dbReference>
<dbReference type="NCBIfam" id="NF033634">
    <property type="entry name" value="SLATT_1"/>
    <property type="match status" value="1"/>
</dbReference>
<name>A0A3M9NQQ7_9BACT</name>
<dbReference type="OrthoDB" id="9791874at2"/>
<sequence length="184" mass="21041">MDKAAFNDYLEKRYYDQLKYYSSASKKNQKRYKNIQWILIILSTVTTILAALPGTDHFDFKYLIVVTAALVTILTSGLKTFQYQELWVSYRSTMEQLKPEIYYYNFGVGDYGKPGADKECIFVSRVEQILSKEHTEWPAVKKLKEQQSQQQQEDPGKANAEPPAGVNQSQEPDVSEQPAAPANP</sequence>
<proteinExistence type="predicted"/>
<feature type="transmembrane region" description="Helical" evidence="2">
    <location>
        <begin position="60"/>
        <end position="81"/>
    </location>
</feature>
<keyword evidence="2" id="KW-1133">Transmembrane helix</keyword>
<gene>
    <name evidence="3" type="ORF">EFY79_02310</name>
</gene>
<keyword evidence="2" id="KW-0812">Transmembrane</keyword>
<feature type="region of interest" description="Disordered" evidence="1">
    <location>
        <begin position="140"/>
        <end position="184"/>
    </location>
</feature>